<dbReference type="GO" id="GO:0005886">
    <property type="term" value="C:plasma membrane"/>
    <property type="evidence" value="ECO:0007669"/>
    <property type="project" value="TreeGrafter"/>
</dbReference>
<keyword evidence="5 7" id="KW-0472">Membrane</keyword>
<dbReference type="PANTHER" id="PTHR10809:SF6">
    <property type="entry name" value="AT11025P-RELATED"/>
    <property type="match status" value="1"/>
</dbReference>
<proteinExistence type="inferred from homology"/>
<evidence type="ECO:0000256" key="5">
    <source>
        <dbReference type="ARBA" id="ARBA00023136"/>
    </source>
</evidence>
<sequence length="228" mass="25745">MMSYNKKPDMLSLEPRESLDFEGPFNRSVCKSLIIENPNNKCVAFKLKTTSPRSFSVRPNLGTVGPNAKITVDVFMHPMIPDVGQKQDKFLVQAAFASGCDIDMQEFWKEQKPEDIWEAKIKCVLVQDKSSDLQLRQAGGASATPEPKPEDEIEFDAEEITQQEAQLLKQVSMLEDERLTLKEELAMMHDQAAMRQSKPTGKDYFKFASCVLTILAAILGAYYGKHYL</sequence>
<evidence type="ECO:0000259" key="8">
    <source>
        <dbReference type="PROSITE" id="PS50202"/>
    </source>
</evidence>
<dbReference type="SUPFAM" id="SSF49354">
    <property type="entry name" value="PapD-like"/>
    <property type="match status" value="1"/>
</dbReference>
<dbReference type="OrthoDB" id="264603at2759"/>
<keyword evidence="4 7" id="KW-1133">Transmembrane helix</keyword>
<accession>A0A6P4HLW5</accession>
<dbReference type="Proteomes" id="UP001652661">
    <property type="component" value="Chromosome 3L"/>
</dbReference>
<keyword evidence="6" id="KW-0175">Coiled coil</keyword>
<reference evidence="10" key="1">
    <citation type="submission" date="2025-08" db="UniProtKB">
        <authorList>
            <consortium name="RefSeq"/>
        </authorList>
    </citation>
    <scope>IDENTIFICATION</scope>
    <source>
        <strain evidence="10">14028-0561.14</strain>
        <tissue evidence="10">Whole fly</tissue>
    </source>
</reference>
<evidence type="ECO:0000256" key="4">
    <source>
        <dbReference type="ARBA" id="ARBA00022989"/>
    </source>
</evidence>
<organism evidence="9 10">
    <name type="scientific">Drosophila kikkawai</name>
    <name type="common">Fruit fly</name>
    <dbReference type="NCBI Taxonomy" id="30033"/>
    <lineage>
        <taxon>Eukaryota</taxon>
        <taxon>Metazoa</taxon>
        <taxon>Ecdysozoa</taxon>
        <taxon>Arthropoda</taxon>
        <taxon>Hexapoda</taxon>
        <taxon>Insecta</taxon>
        <taxon>Pterygota</taxon>
        <taxon>Neoptera</taxon>
        <taxon>Endopterygota</taxon>
        <taxon>Diptera</taxon>
        <taxon>Brachycera</taxon>
        <taxon>Muscomorpha</taxon>
        <taxon>Ephydroidea</taxon>
        <taxon>Drosophilidae</taxon>
        <taxon>Drosophila</taxon>
        <taxon>Sophophora</taxon>
    </lineage>
</organism>
<evidence type="ECO:0000256" key="2">
    <source>
        <dbReference type="ARBA" id="ARBA00008932"/>
    </source>
</evidence>
<name>A0A6P4HLW5_DROKI</name>
<dbReference type="PIRSF" id="PIRSF019693">
    <property type="entry name" value="VAMP-associated"/>
    <property type="match status" value="1"/>
</dbReference>
<dbReference type="GO" id="GO:0033149">
    <property type="term" value="F:FFAT motif binding"/>
    <property type="evidence" value="ECO:0007669"/>
    <property type="project" value="TreeGrafter"/>
</dbReference>
<dbReference type="GO" id="GO:0090158">
    <property type="term" value="P:endoplasmic reticulum membrane organization"/>
    <property type="evidence" value="ECO:0007669"/>
    <property type="project" value="TreeGrafter"/>
</dbReference>
<dbReference type="RefSeq" id="XP_017016565.1">
    <property type="nucleotide sequence ID" value="XM_017161076.3"/>
</dbReference>
<dbReference type="PANTHER" id="PTHR10809">
    <property type="entry name" value="VESICLE-ASSOCIATED MEMBRANE PROTEIN-ASSOCIATED PROTEIN"/>
    <property type="match status" value="1"/>
</dbReference>
<dbReference type="GO" id="GO:0005789">
    <property type="term" value="C:endoplasmic reticulum membrane"/>
    <property type="evidence" value="ECO:0007669"/>
    <property type="project" value="InterPro"/>
</dbReference>
<dbReference type="InterPro" id="IPR008962">
    <property type="entry name" value="PapD-like_sf"/>
</dbReference>
<feature type="transmembrane region" description="Helical" evidence="7">
    <location>
        <begin position="204"/>
        <end position="223"/>
    </location>
</feature>
<dbReference type="PROSITE" id="PS50202">
    <property type="entry name" value="MSP"/>
    <property type="match status" value="1"/>
</dbReference>
<dbReference type="InterPro" id="IPR000535">
    <property type="entry name" value="MSP_dom"/>
</dbReference>
<evidence type="ECO:0000256" key="6">
    <source>
        <dbReference type="SAM" id="Coils"/>
    </source>
</evidence>
<dbReference type="Gene3D" id="2.60.40.10">
    <property type="entry name" value="Immunoglobulins"/>
    <property type="match status" value="1"/>
</dbReference>
<comment type="subcellular location">
    <subcellularLocation>
        <location evidence="1">Membrane</location>
        <topology evidence="1">Single-pass type IV membrane protein</topology>
    </subcellularLocation>
</comment>
<dbReference type="Pfam" id="PF00635">
    <property type="entry name" value="Motile_Sperm"/>
    <property type="match status" value="1"/>
</dbReference>
<dbReference type="InterPro" id="IPR013783">
    <property type="entry name" value="Ig-like_fold"/>
</dbReference>
<keyword evidence="9" id="KW-1185">Reference proteome</keyword>
<dbReference type="InterPro" id="IPR016763">
    <property type="entry name" value="VAP"/>
</dbReference>
<dbReference type="GO" id="GO:0061817">
    <property type="term" value="P:endoplasmic reticulum-plasma membrane tethering"/>
    <property type="evidence" value="ECO:0007669"/>
    <property type="project" value="TreeGrafter"/>
</dbReference>
<evidence type="ECO:0000256" key="7">
    <source>
        <dbReference type="SAM" id="Phobius"/>
    </source>
</evidence>
<evidence type="ECO:0000313" key="9">
    <source>
        <dbReference type="Proteomes" id="UP001652661"/>
    </source>
</evidence>
<keyword evidence="3 7" id="KW-0812">Transmembrane</keyword>
<evidence type="ECO:0000256" key="1">
    <source>
        <dbReference type="ARBA" id="ARBA00004211"/>
    </source>
</evidence>
<evidence type="ECO:0000313" key="10">
    <source>
        <dbReference type="RefSeq" id="XP_017016565.1"/>
    </source>
</evidence>
<evidence type="ECO:0000256" key="3">
    <source>
        <dbReference type="ARBA" id="ARBA00022692"/>
    </source>
</evidence>
<feature type="coiled-coil region" evidence="6">
    <location>
        <begin position="157"/>
        <end position="191"/>
    </location>
</feature>
<dbReference type="AlphaFoldDB" id="A0A6P4HLW5"/>
<comment type="similarity">
    <text evidence="2">Belongs to the VAMP-associated protein (VAP) (TC 9.B.17) family.</text>
</comment>
<gene>
    <name evidence="10" type="primary">fan</name>
</gene>
<feature type="domain" description="MSP" evidence="8">
    <location>
        <begin position="10"/>
        <end position="126"/>
    </location>
</feature>
<protein>
    <submittedName>
        <fullName evidence="10">Vesicle-associated membrane protein-associated protein B</fullName>
    </submittedName>
</protein>